<evidence type="ECO:0000313" key="2">
    <source>
        <dbReference type="EMBL" id="PIT94788.1"/>
    </source>
</evidence>
<dbReference type="InterPro" id="IPR011871">
    <property type="entry name" value="Fib_succ_major"/>
</dbReference>
<organism evidence="2 3">
    <name type="scientific">Candidatus Falkowbacteria bacterium CG10_big_fil_rev_8_21_14_0_10_39_9</name>
    <dbReference type="NCBI Taxonomy" id="1974566"/>
    <lineage>
        <taxon>Bacteria</taxon>
        <taxon>Candidatus Falkowiibacteriota</taxon>
    </lineage>
</organism>
<sequence length="124" mass="13588">MQYSAAELAQGICPEGWHIPTDGEQNTLDQNLNDTTCDANRGDRGCANAGTKLKVGGTSHFEGVLAGQRSPDNLFDYHGINALFWSSTINNDSAFSRSLRSSYATVERHDYPQDLGFSVRCLQD</sequence>
<dbReference type="Proteomes" id="UP000228900">
    <property type="component" value="Unassembled WGS sequence"/>
</dbReference>
<feature type="domain" description="Fibrobacter succinogenes major paralogous" evidence="1">
    <location>
        <begin position="3"/>
        <end position="122"/>
    </location>
</feature>
<gene>
    <name evidence="2" type="ORF">COT98_02115</name>
</gene>
<evidence type="ECO:0000259" key="1">
    <source>
        <dbReference type="Pfam" id="PF09603"/>
    </source>
</evidence>
<dbReference type="EMBL" id="PFAQ01000036">
    <property type="protein sequence ID" value="PIT94788.1"/>
    <property type="molecule type" value="Genomic_DNA"/>
</dbReference>
<accession>A0A2M6WPQ4</accession>
<dbReference type="NCBIfam" id="TIGR02145">
    <property type="entry name" value="Fib_succ_major"/>
    <property type="match status" value="1"/>
</dbReference>
<proteinExistence type="predicted"/>
<protein>
    <recommendedName>
        <fullName evidence="1">Fibrobacter succinogenes major paralogous domain-containing protein</fullName>
    </recommendedName>
</protein>
<comment type="caution">
    <text evidence="2">The sequence shown here is derived from an EMBL/GenBank/DDBJ whole genome shotgun (WGS) entry which is preliminary data.</text>
</comment>
<name>A0A2M6WPQ4_9BACT</name>
<evidence type="ECO:0000313" key="3">
    <source>
        <dbReference type="Proteomes" id="UP000228900"/>
    </source>
</evidence>
<dbReference type="Pfam" id="PF09603">
    <property type="entry name" value="Fib_succ_major"/>
    <property type="match status" value="1"/>
</dbReference>
<reference evidence="3" key="1">
    <citation type="submission" date="2017-09" db="EMBL/GenBank/DDBJ databases">
        <title>Depth-based differentiation of microbial function through sediment-hosted aquifers and enrichment of novel symbionts in the deep terrestrial subsurface.</title>
        <authorList>
            <person name="Probst A.J."/>
            <person name="Ladd B."/>
            <person name="Jarett J.K."/>
            <person name="Geller-Mcgrath D.E."/>
            <person name="Sieber C.M.K."/>
            <person name="Emerson J.B."/>
            <person name="Anantharaman K."/>
            <person name="Thomas B.C."/>
            <person name="Malmstrom R."/>
            <person name="Stieglmeier M."/>
            <person name="Klingl A."/>
            <person name="Woyke T."/>
            <person name="Ryan C.M."/>
            <person name="Banfield J.F."/>
        </authorList>
    </citation>
    <scope>NUCLEOTIDE SEQUENCE [LARGE SCALE GENOMIC DNA]</scope>
</reference>
<dbReference type="AlphaFoldDB" id="A0A2M6WPQ4"/>